<dbReference type="OrthoDB" id="9779184at2"/>
<reference evidence="2 3" key="1">
    <citation type="submission" date="2015-07" db="EMBL/GenBank/DDBJ databases">
        <title>Genome sequence of Ornatilinea apprima DSM 23815.</title>
        <authorList>
            <person name="Hemp J."/>
            <person name="Ward L.M."/>
            <person name="Pace L.A."/>
            <person name="Fischer W.W."/>
        </authorList>
    </citation>
    <scope>NUCLEOTIDE SEQUENCE [LARGE SCALE GENOMIC DNA]</scope>
    <source>
        <strain evidence="2 3">P3M-1</strain>
    </source>
</reference>
<proteinExistence type="predicted"/>
<dbReference type="Proteomes" id="UP000050417">
    <property type="component" value="Unassembled WGS sequence"/>
</dbReference>
<gene>
    <name evidence="2" type="ORF">ADN00_09505</name>
</gene>
<dbReference type="InterPro" id="IPR050312">
    <property type="entry name" value="IolE/XylAMocC-like"/>
</dbReference>
<dbReference type="GO" id="GO:0016853">
    <property type="term" value="F:isomerase activity"/>
    <property type="evidence" value="ECO:0007669"/>
    <property type="project" value="UniProtKB-KW"/>
</dbReference>
<keyword evidence="2" id="KW-0413">Isomerase</keyword>
<feature type="domain" description="Xylose isomerase-like TIM barrel" evidence="1">
    <location>
        <begin position="20"/>
        <end position="308"/>
    </location>
</feature>
<dbReference type="InterPro" id="IPR036237">
    <property type="entry name" value="Xyl_isomerase-like_sf"/>
</dbReference>
<dbReference type="PANTHER" id="PTHR12110:SF21">
    <property type="entry name" value="XYLOSE ISOMERASE-LIKE TIM BARREL DOMAIN-CONTAINING PROTEIN"/>
    <property type="match status" value="1"/>
</dbReference>
<protein>
    <submittedName>
        <fullName evidence="2">Xylose isomerase</fullName>
    </submittedName>
</protein>
<sequence length="325" mass="36682">MKVGFCTINYSELPLFEVVEMVAKKGYEAVEIPAYTDNGQMDVDEMLRGGNAKKLKKQVEDAGLIISGISNHADSPLVLGPHGKDLASICNGTPAEQVQFGTESMLKCARLANALEVPAVVAFSGIGNFGRFNDWPYPDGWREEEEAFVQNWVPIFDKYAEYGIKVAFEPHPNNIIYDIHTTKRCLSLCDYHPSFAINFDPANILYTGINLGSYIDEIGDRIVLVHAKDCEIVEHNLMRGGYWMLQRDWGTIDRSFRFRIPGWGSINWKSVISELFITGYTGVFSYEHEDVIMSRADGLDKAIAFLKPLMIDQPYEGRKDKLFQK</sequence>
<dbReference type="Gene3D" id="3.20.20.150">
    <property type="entry name" value="Divalent-metal-dependent TIM barrel enzymes"/>
    <property type="match status" value="1"/>
</dbReference>
<dbReference type="AlphaFoldDB" id="A0A0P6X5X8"/>
<dbReference type="SUPFAM" id="SSF51658">
    <property type="entry name" value="Xylose isomerase-like"/>
    <property type="match status" value="1"/>
</dbReference>
<evidence type="ECO:0000259" key="1">
    <source>
        <dbReference type="Pfam" id="PF01261"/>
    </source>
</evidence>
<dbReference type="EMBL" id="LGCL01000023">
    <property type="protein sequence ID" value="KPL77344.1"/>
    <property type="molecule type" value="Genomic_DNA"/>
</dbReference>
<dbReference type="InterPro" id="IPR013022">
    <property type="entry name" value="Xyl_isomerase-like_TIM-brl"/>
</dbReference>
<accession>A0A0P6X5X8</accession>
<evidence type="ECO:0000313" key="3">
    <source>
        <dbReference type="Proteomes" id="UP000050417"/>
    </source>
</evidence>
<dbReference type="STRING" id="1134406.ADN00_09505"/>
<dbReference type="Pfam" id="PF01261">
    <property type="entry name" value="AP_endonuc_2"/>
    <property type="match status" value="1"/>
</dbReference>
<name>A0A0P6X5X8_9CHLR</name>
<organism evidence="2 3">
    <name type="scientific">Ornatilinea apprima</name>
    <dbReference type="NCBI Taxonomy" id="1134406"/>
    <lineage>
        <taxon>Bacteria</taxon>
        <taxon>Bacillati</taxon>
        <taxon>Chloroflexota</taxon>
        <taxon>Anaerolineae</taxon>
        <taxon>Anaerolineales</taxon>
        <taxon>Anaerolineaceae</taxon>
        <taxon>Ornatilinea</taxon>
    </lineage>
</organism>
<dbReference type="PATRIC" id="fig|1134406.4.peg.4140"/>
<keyword evidence="3" id="KW-1185">Reference proteome</keyword>
<evidence type="ECO:0000313" key="2">
    <source>
        <dbReference type="EMBL" id="KPL77344.1"/>
    </source>
</evidence>
<comment type="caution">
    <text evidence="2">The sequence shown here is derived from an EMBL/GenBank/DDBJ whole genome shotgun (WGS) entry which is preliminary data.</text>
</comment>
<dbReference type="RefSeq" id="WP_075062753.1">
    <property type="nucleotide sequence ID" value="NZ_LGCL01000023.1"/>
</dbReference>
<dbReference type="PANTHER" id="PTHR12110">
    <property type="entry name" value="HYDROXYPYRUVATE ISOMERASE"/>
    <property type="match status" value="1"/>
</dbReference>